<evidence type="ECO:0000256" key="2">
    <source>
        <dbReference type="ARBA" id="ARBA00022840"/>
    </source>
</evidence>
<keyword evidence="1" id="KW-0547">Nucleotide-binding</keyword>
<keyword evidence="2" id="KW-0067">ATP-binding</keyword>
<gene>
    <name evidence="5" type="ORF">EFE23_20000</name>
</gene>
<proteinExistence type="predicted"/>
<dbReference type="InterPro" id="IPR027417">
    <property type="entry name" value="P-loop_NTPase"/>
</dbReference>
<dbReference type="Proteomes" id="UP000280698">
    <property type="component" value="Unassembled WGS sequence"/>
</dbReference>
<protein>
    <submittedName>
        <fullName evidence="5">DNA mismatch repair protein MutS</fullName>
    </submittedName>
</protein>
<sequence>MTDRPAATTGQADGGNFHSILFLDQRDLATVDDAPAPRCFPDLNLDQLVASILRGRDGYRLAAIFHTPLRDLDAIAYRHEVFADLAAEPVHAALAAFGEGMRSVRSALAQSSRERYRVPRQWWFAQAAARYRSTVTEAADALDNFPATSRALRGLRGHLGAYRNSAGFAALAHDVDDLLRALGEVRYTMHIHGDRVRVARYAEQPDYTTEVLEAFSRFRQGPVGDHRMNVRDTNGMNHVEAAITGLVAKLFPDTFARLADFPDRHADFLDPVLVDVDREAQFYLAVAGHVATLRDAGLPFCLPEVSADDKRLHVVDAFDMALADKLVADGRPVVGNDVDLDGPERILVVTGPNQGGKTTYARMVGQLHHLARLGCPVPGRVARLKLCDEVFTHFEREEHATDLHGKLEDDLLRIHDILRRATPDSLLIMNEIFTSTTARDALHLSTEVLRQVIDRDMVGVCVTFLDELSRLDAATVSMVGTVAPDDPSHRTYRLVRRPADGRSYALTLAERYGLTYQQLRERIGR</sequence>
<evidence type="ECO:0000256" key="3">
    <source>
        <dbReference type="ARBA" id="ARBA00023125"/>
    </source>
</evidence>
<evidence type="ECO:0000313" key="6">
    <source>
        <dbReference type="Proteomes" id="UP000280698"/>
    </source>
</evidence>
<evidence type="ECO:0000313" key="5">
    <source>
        <dbReference type="EMBL" id="RNL95826.1"/>
    </source>
</evidence>
<dbReference type="InterPro" id="IPR000432">
    <property type="entry name" value="DNA_mismatch_repair_MutS_C"/>
</dbReference>
<evidence type="ECO:0000259" key="4">
    <source>
        <dbReference type="SMART" id="SM00534"/>
    </source>
</evidence>
<dbReference type="EMBL" id="RJLN01000063">
    <property type="protein sequence ID" value="RNL95826.1"/>
    <property type="molecule type" value="Genomic_DNA"/>
</dbReference>
<dbReference type="PANTHER" id="PTHR11361:SF34">
    <property type="entry name" value="DNA MISMATCH REPAIR PROTEIN MSH1, MITOCHONDRIAL"/>
    <property type="match status" value="1"/>
</dbReference>
<dbReference type="InterPro" id="IPR045076">
    <property type="entry name" value="MutS"/>
</dbReference>
<keyword evidence="3" id="KW-0238">DNA-binding</keyword>
<name>A0ABX9WED5_9ACTN</name>
<dbReference type="SUPFAM" id="SSF52540">
    <property type="entry name" value="P-loop containing nucleoside triphosphate hydrolases"/>
    <property type="match status" value="1"/>
</dbReference>
<feature type="domain" description="DNA mismatch repair proteins mutS family" evidence="4">
    <location>
        <begin position="344"/>
        <end position="520"/>
    </location>
</feature>
<reference evidence="5 6" key="1">
    <citation type="submission" date="2018-11" db="EMBL/GenBank/DDBJ databases">
        <title>Micromonospora sp. PPF5-17, a new actinomycetes isolated from a hot spring soil.</title>
        <authorList>
            <person name="Thawai C."/>
        </authorList>
    </citation>
    <scope>NUCLEOTIDE SEQUENCE [LARGE SCALE GENOMIC DNA]</scope>
    <source>
        <strain evidence="5 6">PPF5-17</strain>
    </source>
</reference>
<dbReference type="RefSeq" id="WP_123242471.1">
    <property type="nucleotide sequence ID" value="NZ_JAAHBY010000063.1"/>
</dbReference>
<dbReference type="Gene3D" id="3.40.50.300">
    <property type="entry name" value="P-loop containing nucleotide triphosphate hydrolases"/>
    <property type="match status" value="1"/>
</dbReference>
<evidence type="ECO:0000256" key="1">
    <source>
        <dbReference type="ARBA" id="ARBA00022741"/>
    </source>
</evidence>
<organism evidence="5 6">
    <name type="scientific">Micromonospora solifontis</name>
    <dbReference type="NCBI Taxonomy" id="2487138"/>
    <lineage>
        <taxon>Bacteria</taxon>
        <taxon>Bacillati</taxon>
        <taxon>Actinomycetota</taxon>
        <taxon>Actinomycetes</taxon>
        <taxon>Micromonosporales</taxon>
        <taxon>Micromonosporaceae</taxon>
        <taxon>Micromonospora</taxon>
    </lineage>
</organism>
<dbReference type="PANTHER" id="PTHR11361">
    <property type="entry name" value="DNA MISMATCH REPAIR PROTEIN MUTS FAMILY MEMBER"/>
    <property type="match status" value="1"/>
</dbReference>
<accession>A0ABX9WED5</accession>
<dbReference type="Pfam" id="PF00488">
    <property type="entry name" value="MutS_V"/>
    <property type="match status" value="1"/>
</dbReference>
<keyword evidence="6" id="KW-1185">Reference proteome</keyword>
<comment type="caution">
    <text evidence="5">The sequence shown here is derived from an EMBL/GenBank/DDBJ whole genome shotgun (WGS) entry which is preliminary data.</text>
</comment>
<dbReference type="SMART" id="SM00534">
    <property type="entry name" value="MUTSac"/>
    <property type="match status" value="1"/>
</dbReference>